<keyword evidence="1" id="KW-1133">Transmembrane helix</keyword>
<gene>
    <name evidence="2" type="ORF">HND93_12995</name>
</gene>
<protein>
    <submittedName>
        <fullName evidence="2">Uncharacterized protein</fullName>
    </submittedName>
</protein>
<evidence type="ECO:0000313" key="2">
    <source>
        <dbReference type="EMBL" id="NYZ20631.1"/>
    </source>
</evidence>
<name>A0ABX2TBK1_9PROT</name>
<dbReference type="Proteomes" id="UP000584642">
    <property type="component" value="Unassembled WGS sequence"/>
</dbReference>
<keyword evidence="1" id="KW-0472">Membrane</keyword>
<feature type="transmembrane region" description="Helical" evidence="1">
    <location>
        <begin position="50"/>
        <end position="70"/>
    </location>
</feature>
<proteinExistence type="predicted"/>
<evidence type="ECO:0000256" key="1">
    <source>
        <dbReference type="SAM" id="Phobius"/>
    </source>
</evidence>
<organism evidence="2 3">
    <name type="scientific">Azospirillum oleiclasticum</name>
    <dbReference type="NCBI Taxonomy" id="2735135"/>
    <lineage>
        <taxon>Bacteria</taxon>
        <taxon>Pseudomonadati</taxon>
        <taxon>Pseudomonadota</taxon>
        <taxon>Alphaproteobacteria</taxon>
        <taxon>Rhodospirillales</taxon>
        <taxon>Azospirillaceae</taxon>
        <taxon>Azospirillum</taxon>
    </lineage>
</organism>
<evidence type="ECO:0000313" key="3">
    <source>
        <dbReference type="Proteomes" id="UP000584642"/>
    </source>
</evidence>
<accession>A0ABX2TBK1</accession>
<sequence length="112" mass="11180">MSYGTDDRPGGPTLEDFIARQHWAMIGSGALFQVGLLGLTSVLLAVPVTMALALVHLMALVSACFGAMAADSLAERGDRPRAVLAGCRAVSSLIVSGLAVVGLALGATGAGG</sequence>
<comment type="caution">
    <text evidence="2">The sequence shown here is derived from an EMBL/GenBank/DDBJ whole genome shotgun (WGS) entry which is preliminary data.</text>
</comment>
<feature type="transmembrane region" description="Helical" evidence="1">
    <location>
        <begin position="23"/>
        <end position="44"/>
    </location>
</feature>
<reference evidence="2 3" key="1">
    <citation type="submission" date="2020-05" db="EMBL/GenBank/DDBJ databases">
        <title>Azospirillum oleiclasticum sp. nov, a nitrogen-fixing and heavy crude oil-emulsifying bacterium isolated from the crude oil of Yumen Oilfield.</title>
        <authorList>
            <person name="Wu D."/>
            <person name="Cai M."/>
            <person name="Zhang X."/>
        </authorList>
    </citation>
    <scope>NUCLEOTIDE SEQUENCE [LARGE SCALE GENOMIC DNA]</scope>
    <source>
        <strain evidence="2 3">ROY-1-1-2</strain>
    </source>
</reference>
<keyword evidence="3" id="KW-1185">Reference proteome</keyword>
<keyword evidence="1" id="KW-0812">Transmembrane</keyword>
<dbReference type="EMBL" id="JABFDB010000008">
    <property type="protein sequence ID" value="NYZ20631.1"/>
    <property type="molecule type" value="Genomic_DNA"/>
</dbReference>
<dbReference type="RefSeq" id="WP_180282396.1">
    <property type="nucleotide sequence ID" value="NZ_JABFDB010000008.1"/>
</dbReference>
<feature type="transmembrane region" description="Helical" evidence="1">
    <location>
        <begin position="82"/>
        <end position="107"/>
    </location>
</feature>